<keyword evidence="2" id="KW-1185">Reference proteome</keyword>
<accession>A0AAD6RHR3</accession>
<dbReference type="EMBL" id="JAQIZT010000002">
    <property type="protein sequence ID" value="KAJ7008412.1"/>
    <property type="molecule type" value="Genomic_DNA"/>
</dbReference>
<evidence type="ECO:0000313" key="2">
    <source>
        <dbReference type="Proteomes" id="UP001164929"/>
    </source>
</evidence>
<name>A0AAD6RHR3_9ROSI</name>
<evidence type="ECO:0000313" key="1">
    <source>
        <dbReference type="EMBL" id="KAJ7008412.1"/>
    </source>
</evidence>
<sequence length="71" mass="8289">MVSRVALQKGQRLTEVTRMDGHLCIELPLREELRVLKCCFITELELMLLTMPGIHHLIVRWKQGICRLLCC</sequence>
<reference evidence="1" key="1">
    <citation type="journal article" date="2023" name="Mol. Ecol. Resour.">
        <title>Chromosome-level genome assembly of a triploid poplar Populus alba 'Berolinensis'.</title>
        <authorList>
            <person name="Chen S."/>
            <person name="Yu Y."/>
            <person name="Wang X."/>
            <person name="Wang S."/>
            <person name="Zhang T."/>
            <person name="Zhou Y."/>
            <person name="He R."/>
            <person name="Meng N."/>
            <person name="Wang Y."/>
            <person name="Liu W."/>
            <person name="Liu Z."/>
            <person name="Liu J."/>
            <person name="Guo Q."/>
            <person name="Huang H."/>
            <person name="Sederoff R.R."/>
            <person name="Wang G."/>
            <person name="Qu G."/>
            <person name="Chen S."/>
        </authorList>
    </citation>
    <scope>NUCLEOTIDE SEQUENCE</scope>
    <source>
        <strain evidence="1">SC-2020</strain>
    </source>
</reference>
<protein>
    <submittedName>
        <fullName evidence="1">Uncharacterized protein</fullName>
    </submittedName>
</protein>
<dbReference type="Proteomes" id="UP001164929">
    <property type="component" value="Chromosome 2"/>
</dbReference>
<dbReference type="AlphaFoldDB" id="A0AAD6RHR3"/>
<proteinExistence type="predicted"/>
<gene>
    <name evidence="1" type="ORF">NC653_007167</name>
</gene>
<comment type="caution">
    <text evidence="1">The sequence shown here is derived from an EMBL/GenBank/DDBJ whole genome shotgun (WGS) entry which is preliminary data.</text>
</comment>
<organism evidence="1 2">
    <name type="scientific">Populus alba x Populus x berolinensis</name>
    <dbReference type="NCBI Taxonomy" id="444605"/>
    <lineage>
        <taxon>Eukaryota</taxon>
        <taxon>Viridiplantae</taxon>
        <taxon>Streptophyta</taxon>
        <taxon>Embryophyta</taxon>
        <taxon>Tracheophyta</taxon>
        <taxon>Spermatophyta</taxon>
        <taxon>Magnoliopsida</taxon>
        <taxon>eudicotyledons</taxon>
        <taxon>Gunneridae</taxon>
        <taxon>Pentapetalae</taxon>
        <taxon>rosids</taxon>
        <taxon>fabids</taxon>
        <taxon>Malpighiales</taxon>
        <taxon>Salicaceae</taxon>
        <taxon>Saliceae</taxon>
        <taxon>Populus</taxon>
    </lineage>
</organism>